<feature type="domain" description="Apple" evidence="2">
    <location>
        <begin position="240"/>
        <end position="313"/>
    </location>
</feature>
<sequence>MVKNWAKVLCIKAGEMSLPVLGIQPSFPCQLAVSIPSYSHNLLLMYSFGLLVALPVCSALSTDFLLKRAQPICGGYGYDLSTNAYFGQTGSLATIKACGAHCLADSSCASFAVGDNTCLHYTVPVTGNFNPNSESPYAFYDRSCATSSASSSSLAHSSVSTRSVSASPSRSASSSLRSSTVSTHALLSSSSLVQSSTSSAHVTSSSSLVLSSTLSTITSASSSLSRSSTASSSVPSALSCGLVGYDKNSPESFTDSTSAAYHTLSGCVGLCKATSGCQSIALSSSICYLYKTPVAGNFKEDASSPYKFYDLACSGATSSSIVFSSTSSSTMPSSSSSSFVSTSTSSSTIPSSSSPSYVSSSTSSSTDPSSLSPSTTSSTTSSISTSPTCSFIDVYHGAGECTISYAAADVVFFAGPAPSLSACQAYCTTAPCFVYWISESALCEAAAKAFETGDIFCTDTVSDLQVYNLTCSGGESSSVSSTITSSATSSSTSVALSSSSTVSDSSSSATSSSPSTMSSGLSSSTTSAPSSSATV</sequence>
<dbReference type="EMBL" id="MU004232">
    <property type="protein sequence ID" value="KAF2671849.1"/>
    <property type="molecule type" value="Genomic_DNA"/>
</dbReference>
<evidence type="ECO:0000313" key="3">
    <source>
        <dbReference type="EMBL" id="KAF2671849.1"/>
    </source>
</evidence>
<feature type="domain" description="Apple" evidence="2">
    <location>
        <begin position="73"/>
        <end position="144"/>
    </location>
</feature>
<dbReference type="Proteomes" id="UP000799302">
    <property type="component" value="Unassembled WGS sequence"/>
</dbReference>
<evidence type="ECO:0000256" key="1">
    <source>
        <dbReference type="SAM" id="MobiDB-lite"/>
    </source>
</evidence>
<feature type="region of interest" description="Disordered" evidence="1">
    <location>
        <begin position="328"/>
        <end position="386"/>
    </location>
</feature>
<dbReference type="PROSITE" id="PS50948">
    <property type="entry name" value="PAN"/>
    <property type="match status" value="2"/>
</dbReference>
<dbReference type="OrthoDB" id="3556996at2759"/>
<reference evidence="3" key="1">
    <citation type="journal article" date="2020" name="Stud. Mycol.">
        <title>101 Dothideomycetes genomes: a test case for predicting lifestyles and emergence of pathogens.</title>
        <authorList>
            <person name="Haridas S."/>
            <person name="Albert R."/>
            <person name="Binder M."/>
            <person name="Bloem J."/>
            <person name="Labutti K."/>
            <person name="Salamov A."/>
            <person name="Andreopoulos B."/>
            <person name="Baker S."/>
            <person name="Barry K."/>
            <person name="Bills G."/>
            <person name="Bluhm B."/>
            <person name="Cannon C."/>
            <person name="Castanera R."/>
            <person name="Culley D."/>
            <person name="Daum C."/>
            <person name="Ezra D."/>
            <person name="Gonzalez J."/>
            <person name="Henrissat B."/>
            <person name="Kuo A."/>
            <person name="Liang C."/>
            <person name="Lipzen A."/>
            <person name="Lutzoni F."/>
            <person name="Magnuson J."/>
            <person name="Mondo S."/>
            <person name="Nolan M."/>
            <person name="Ohm R."/>
            <person name="Pangilinan J."/>
            <person name="Park H.-J."/>
            <person name="Ramirez L."/>
            <person name="Alfaro M."/>
            <person name="Sun H."/>
            <person name="Tritt A."/>
            <person name="Yoshinaga Y."/>
            <person name="Zwiers L.-H."/>
            <person name="Turgeon B."/>
            <person name="Goodwin S."/>
            <person name="Spatafora J."/>
            <person name="Crous P."/>
            <person name="Grigoriev I."/>
        </authorList>
    </citation>
    <scope>NUCLEOTIDE SEQUENCE</scope>
    <source>
        <strain evidence="3">CBS 115976</strain>
    </source>
</reference>
<dbReference type="AlphaFoldDB" id="A0A6A6UHV0"/>
<accession>A0A6A6UHV0</accession>
<feature type="compositionally biased region" description="Low complexity" evidence="1">
    <location>
        <begin position="476"/>
        <end position="535"/>
    </location>
</feature>
<gene>
    <name evidence="3" type="ORF">BT63DRAFT_181504</name>
</gene>
<feature type="region of interest" description="Disordered" evidence="1">
    <location>
        <begin position="473"/>
        <end position="535"/>
    </location>
</feature>
<evidence type="ECO:0000259" key="2">
    <source>
        <dbReference type="PROSITE" id="PS50948"/>
    </source>
</evidence>
<protein>
    <recommendedName>
        <fullName evidence="2">Apple domain-containing protein</fullName>
    </recommendedName>
</protein>
<organism evidence="3 4">
    <name type="scientific">Microthyrium microscopicum</name>
    <dbReference type="NCBI Taxonomy" id="703497"/>
    <lineage>
        <taxon>Eukaryota</taxon>
        <taxon>Fungi</taxon>
        <taxon>Dikarya</taxon>
        <taxon>Ascomycota</taxon>
        <taxon>Pezizomycotina</taxon>
        <taxon>Dothideomycetes</taxon>
        <taxon>Dothideomycetes incertae sedis</taxon>
        <taxon>Microthyriales</taxon>
        <taxon>Microthyriaceae</taxon>
        <taxon>Microthyrium</taxon>
    </lineage>
</organism>
<dbReference type="InterPro" id="IPR003609">
    <property type="entry name" value="Pan_app"/>
</dbReference>
<evidence type="ECO:0000313" key="4">
    <source>
        <dbReference type="Proteomes" id="UP000799302"/>
    </source>
</evidence>
<proteinExistence type="predicted"/>
<name>A0A6A6UHV0_9PEZI</name>
<keyword evidence="4" id="KW-1185">Reference proteome</keyword>